<evidence type="ECO:0000313" key="3">
    <source>
        <dbReference type="Proteomes" id="UP001159363"/>
    </source>
</evidence>
<protein>
    <submittedName>
        <fullName evidence="2">Uncharacterized protein</fullName>
    </submittedName>
</protein>
<proteinExistence type="predicted"/>
<sequence length="116" mass="14138">MHMERDSNHSHSLIERKKKKYNGNIEHPHDSAQLIRQTERKKQFIVKEMVRENFSDFGGLLTGQLQLRKMNTNGNAFNWRHIKWLYFDKKKSLAFFITRQNWMKVISKQIHKKRKK</sequence>
<evidence type="ECO:0000256" key="1">
    <source>
        <dbReference type="SAM" id="MobiDB-lite"/>
    </source>
</evidence>
<accession>A0ABQ9GS02</accession>
<reference evidence="2 3" key="1">
    <citation type="submission" date="2023-02" db="EMBL/GenBank/DDBJ databases">
        <title>LHISI_Scaffold_Assembly.</title>
        <authorList>
            <person name="Stuart O.P."/>
            <person name="Cleave R."/>
            <person name="Magrath M.J.L."/>
            <person name="Mikheyev A.S."/>
        </authorList>
    </citation>
    <scope>NUCLEOTIDE SEQUENCE [LARGE SCALE GENOMIC DNA]</scope>
    <source>
        <strain evidence="2">Daus_M_001</strain>
        <tissue evidence="2">Leg muscle</tissue>
    </source>
</reference>
<organism evidence="2 3">
    <name type="scientific">Dryococelus australis</name>
    <dbReference type="NCBI Taxonomy" id="614101"/>
    <lineage>
        <taxon>Eukaryota</taxon>
        <taxon>Metazoa</taxon>
        <taxon>Ecdysozoa</taxon>
        <taxon>Arthropoda</taxon>
        <taxon>Hexapoda</taxon>
        <taxon>Insecta</taxon>
        <taxon>Pterygota</taxon>
        <taxon>Neoptera</taxon>
        <taxon>Polyneoptera</taxon>
        <taxon>Phasmatodea</taxon>
        <taxon>Verophasmatodea</taxon>
        <taxon>Anareolatae</taxon>
        <taxon>Phasmatidae</taxon>
        <taxon>Eurycanthinae</taxon>
        <taxon>Dryococelus</taxon>
    </lineage>
</organism>
<feature type="region of interest" description="Disordered" evidence="1">
    <location>
        <begin position="1"/>
        <end position="36"/>
    </location>
</feature>
<gene>
    <name evidence="2" type="ORF">PR048_022700</name>
</gene>
<comment type="caution">
    <text evidence="2">The sequence shown here is derived from an EMBL/GenBank/DDBJ whole genome shotgun (WGS) entry which is preliminary data.</text>
</comment>
<dbReference type="Proteomes" id="UP001159363">
    <property type="component" value="Chromosome 8"/>
</dbReference>
<feature type="compositionally biased region" description="Basic and acidic residues" evidence="1">
    <location>
        <begin position="1"/>
        <end position="15"/>
    </location>
</feature>
<dbReference type="EMBL" id="JARBHB010000009">
    <property type="protein sequence ID" value="KAJ8874811.1"/>
    <property type="molecule type" value="Genomic_DNA"/>
</dbReference>
<keyword evidence="3" id="KW-1185">Reference proteome</keyword>
<evidence type="ECO:0000313" key="2">
    <source>
        <dbReference type="EMBL" id="KAJ8874811.1"/>
    </source>
</evidence>
<name>A0ABQ9GS02_9NEOP</name>